<organism evidence="2 3">
    <name type="scientific">Candidatus Stercoripulliclostridium merdigallinarum</name>
    <dbReference type="NCBI Taxonomy" id="2840951"/>
    <lineage>
        <taxon>Bacteria</taxon>
        <taxon>Bacillati</taxon>
        <taxon>Bacillota</taxon>
        <taxon>Clostridia</taxon>
        <taxon>Eubacteriales</taxon>
        <taxon>Candidatus Stercoripulliclostridium</taxon>
    </lineage>
</organism>
<dbReference type="AlphaFoldDB" id="A0A9D1SHT5"/>
<dbReference type="Gene3D" id="3.30.2130.10">
    <property type="entry name" value="VC0802-like"/>
    <property type="match status" value="1"/>
</dbReference>
<reference evidence="2" key="2">
    <citation type="journal article" date="2021" name="PeerJ">
        <title>Extensive microbial diversity within the chicken gut microbiome revealed by metagenomics and culture.</title>
        <authorList>
            <person name="Gilroy R."/>
            <person name="Ravi A."/>
            <person name="Getino M."/>
            <person name="Pursley I."/>
            <person name="Horton D.L."/>
            <person name="Alikhan N.F."/>
            <person name="Baker D."/>
            <person name="Gharbi K."/>
            <person name="Hall N."/>
            <person name="Watson M."/>
            <person name="Adriaenssens E.M."/>
            <person name="Foster-Nyarko E."/>
            <person name="Jarju S."/>
            <person name="Secka A."/>
            <person name="Antonio M."/>
            <person name="Oren A."/>
            <person name="Chaudhuri R.R."/>
            <person name="La Ragione R."/>
            <person name="Hildebrand F."/>
            <person name="Pallen M.J."/>
        </authorList>
    </citation>
    <scope>NUCLEOTIDE SEQUENCE</scope>
    <source>
        <strain evidence="2">18911</strain>
    </source>
</reference>
<evidence type="ECO:0000259" key="1">
    <source>
        <dbReference type="PROSITE" id="PS51671"/>
    </source>
</evidence>
<feature type="domain" description="ACT" evidence="1">
    <location>
        <begin position="71"/>
        <end position="140"/>
    </location>
</feature>
<sequence length="140" mass="15638">MLVNQIAVFLENRKGRICEFSRVLKEADVNIQAMSIADTMEYGILRAITDNNEKAIKVLKENGFNVASTDLVGFKVDDKPGEMYKVLQILDEHKINIAYLYSFARAGAAKSVILLKVDDNDETMKILKASGINLIDDNVL</sequence>
<evidence type="ECO:0000313" key="3">
    <source>
        <dbReference type="Proteomes" id="UP000824094"/>
    </source>
</evidence>
<name>A0A9D1SHT5_9FIRM</name>
<dbReference type="SUPFAM" id="SSF55021">
    <property type="entry name" value="ACT-like"/>
    <property type="match status" value="2"/>
</dbReference>
<dbReference type="EMBL" id="DVNF01000141">
    <property type="protein sequence ID" value="HIU60681.1"/>
    <property type="molecule type" value="Genomic_DNA"/>
</dbReference>
<dbReference type="PROSITE" id="PS51671">
    <property type="entry name" value="ACT"/>
    <property type="match status" value="1"/>
</dbReference>
<gene>
    <name evidence="2" type="ORF">IAB05_04760</name>
</gene>
<dbReference type="InterPro" id="IPR045865">
    <property type="entry name" value="ACT-like_dom_sf"/>
</dbReference>
<dbReference type="PANTHER" id="PTHR40099:SF1">
    <property type="entry name" value="ACETOLACTATE SYNTHASE, SMALL SUBUNIT"/>
    <property type="match status" value="1"/>
</dbReference>
<accession>A0A9D1SHT5</accession>
<dbReference type="PANTHER" id="PTHR40099">
    <property type="entry name" value="ACETOLACTATE SYNTHASE, SMALL SUBUNIT"/>
    <property type="match status" value="1"/>
</dbReference>
<dbReference type="InterPro" id="IPR002912">
    <property type="entry name" value="ACT_dom"/>
</dbReference>
<evidence type="ECO:0000313" key="2">
    <source>
        <dbReference type="EMBL" id="HIU60681.1"/>
    </source>
</evidence>
<dbReference type="InterPro" id="IPR045739">
    <property type="entry name" value="ACT_dom_pair"/>
</dbReference>
<dbReference type="Pfam" id="PF19571">
    <property type="entry name" value="ACT_8"/>
    <property type="match status" value="1"/>
</dbReference>
<protein>
    <recommendedName>
        <fullName evidence="1">ACT domain-containing protein</fullName>
    </recommendedName>
</protein>
<comment type="caution">
    <text evidence="2">The sequence shown here is derived from an EMBL/GenBank/DDBJ whole genome shotgun (WGS) entry which is preliminary data.</text>
</comment>
<dbReference type="Proteomes" id="UP000824094">
    <property type="component" value="Unassembled WGS sequence"/>
</dbReference>
<proteinExistence type="predicted"/>
<reference evidence="2" key="1">
    <citation type="submission" date="2020-10" db="EMBL/GenBank/DDBJ databases">
        <authorList>
            <person name="Gilroy R."/>
        </authorList>
    </citation>
    <scope>NUCLEOTIDE SEQUENCE</scope>
    <source>
        <strain evidence="2">18911</strain>
    </source>
</reference>